<dbReference type="SUPFAM" id="SSF55729">
    <property type="entry name" value="Acyl-CoA N-acyltransferases (Nat)"/>
    <property type="match status" value="1"/>
</dbReference>
<dbReference type="GO" id="GO:0008080">
    <property type="term" value="F:N-acetyltransferase activity"/>
    <property type="evidence" value="ECO:0007669"/>
    <property type="project" value="InterPro"/>
</dbReference>
<dbReference type="Pfam" id="PF00583">
    <property type="entry name" value="Acetyltransf_1"/>
    <property type="match status" value="1"/>
</dbReference>
<proteinExistence type="predicted"/>
<gene>
    <name evidence="3" type="ORF">FN960_01020</name>
</gene>
<dbReference type="PROSITE" id="PS51186">
    <property type="entry name" value="GNAT"/>
    <property type="match status" value="1"/>
</dbReference>
<name>A0A554A3A3_9BACI</name>
<evidence type="ECO:0000313" key="3">
    <source>
        <dbReference type="EMBL" id="TSB48170.1"/>
    </source>
</evidence>
<dbReference type="InterPro" id="IPR050769">
    <property type="entry name" value="NAT_camello-type"/>
</dbReference>
<keyword evidence="1 3" id="KW-0808">Transferase</keyword>
<dbReference type="CDD" id="cd04301">
    <property type="entry name" value="NAT_SF"/>
    <property type="match status" value="1"/>
</dbReference>
<dbReference type="Proteomes" id="UP000318521">
    <property type="component" value="Unassembled WGS sequence"/>
</dbReference>
<dbReference type="AlphaFoldDB" id="A0A554A3A3"/>
<protein>
    <submittedName>
        <fullName evidence="3">GNAT family N-acetyltransferase</fullName>
    </submittedName>
</protein>
<evidence type="ECO:0000256" key="1">
    <source>
        <dbReference type="ARBA" id="ARBA00022679"/>
    </source>
</evidence>
<dbReference type="OrthoDB" id="9803233at2"/>
<evidence type="ECO:0000259" key="2">
    <source>
        <dbReference type="PROSITE" id="PS51186"/>
    </source>
</evidence>
<comment type="caution">
    <text evidence="3">The sequence shown here is derived from an EMBL/GenBank/DDBJ whole genome shotgun (WGS) entry which is preliminary data.</text>
</comment>
<dbReference type="PANTHER" id="PTHR13947">
    <property type="entry name" value="GNAT FAMILY N-ACETYLTRANSFERASE"/>
    <property type="match status" value="1"/>
</dbReference>
<dbReference type="Gene3D" id="3.40.630.30">
    <property type="match status" value="1"/>
</dbReference>
<dbReference type="RefSeq" id="WP_143846515.1">
    <property type="nucleotide sequence ID" value="NZ_VLXZ01000001.1"/>
</dbReference>
<accession>A0A554A3A3</accession>
<feature type="domain" description="N-acetyltransferase" evidence="2">
    <location>
        <begin position="5"/>
        <end position="168"/>
    </location>
</feature>
<dbReference type="InterPro" id="IPR016181">
    <property type="entry name" value="Acyl_CoA_acyltransferase"/>
</dbReference>
<organism evidence="3 4">
    <name type="scientific">Alkalicoccobacillus porphyridii</name>
    <dbReference type="NCBI Taxonomy" id="2597270"/>
    <lineage>
        <taxon>Bacteria</taxon>
        <taxon>Bacillati</taxon>
        <taxon>Bacillota</taxon>
        <taxon>Bacilli</taxon>
        <taxon>Bacillales</taxon>
        <taxon>Bacillaceae</taxon>
        <taxon>Alkalicoccobacillus</taxon>
    </lineage>
</organism>
<dbReference type="EMBL" id="VLXZ01000001">
    <property type="protein sequence ID" value="TSB48170.1"/>
    <property type="molecule type" value="Genomic_DNA"/>
</dbReference>
<evidence type="ECO:0000313" key="4">
    <source>
        <dbReference type="Proteomes" id="UP000318521"/>
    </source>
</evidence>
<dbReference type="PANTHER" id="PTHR13947:SF37">
    <property type="entry name" value="LD18367P"/>
    <property type="match status" value="1"/>
</dbReference>
<sequence>MSDFIKVGSLQPEDKKTVTQLLIDSYQQYEEVFRSPEAWAEYLENITVSLDNPNLDEVLVARNGDQIVGSIQMFASGEMAYQREELAVKHPVIRLLAVHPDARGLGVAQALLRESIDRAANNGASYLYLHTGDIMQKARELYEWLGFKRDEAYEFSNGDSLVRCYFVDLHEYRQSVTKRASKEVMEAVDA</sequence>
<keyword evidence="4" id="KW-1185">Reference proteome</keyword>
<dbReference type="InterPro" id="IPR000182">
    <property type="entry name" value="GNAT_dom"/>
</dbReference>
<reference evidence="3 4" key="1">
    <citation type="submission" date="2019-07" db="EMBL/GenBank/DDBJ databases">
        <authorList>
            <person name="Park Y.J."/>
            <person name="Jeong S.E."/>
            <person name="Jung H.S."/>
        </authorList>
    </citation>
    <scope>NUCLEOTIDE SEQUENCE [LARGE SCALE GENOMIC DNA]</scope>
    <source>
        <strain evidence="4">P16(2019)</strain>
    </source>
</reference>